<proteinExistence type="evidence at transcript level"/>
<accession>F2DDC5</accession>
<reference evidence="2" key="1">
    <citation type="journal article" date="2011" name="Plant Physiol.">
        <title>Comprehensive sequence analysis of 24,783 barley full-length cDNAs derived from 12 clone libraries.</title>
        <authorList>
            <person name="Matsumoto T."/>
            <person name="Tanaka T."/>
            <person name="Sakai H."/>
            <person name="Amano N."/>
            <person name="Kanamori H."/>
            <person name="Kurita K."/>
            <person name="Kikuta A."/>
            <person name="Kamiya K."/>
            <person name="Yamamoto M."/>
            <person name="Ikawa H."/>
            <person name="Fujii N."/>
            <person name="Hori K."/>
            <person name="Itoh T."/>
            <person name="Sato K."/>
        </authorList>
    </citation>
    <scope>NUCLEOTIDE SEQUENCE</scope>
    <source>
        <tissue evidence="2">Shoot and root</tissue>
    </source>
</reference>
<evidence type="ECO:0000313" key="2">
    <source>
        <dbReference type="EMBL" id="BAJ93096.1"/>
    </source>
</evidence>
<protein>
    <submittedName>
        <fullName evidence="2">Predicted protein</fullName>
    </submittedName>
</protein>
<dbReference type="EMBL" id="AK361892">
    <property type="protein sequence ID" value="BAJ93096.1"/>
    <property type="molecule type" value="mRNA"/>
</dbReference>
<feature type="region of interest" description="Disordered" evidence="1">
    <location>
        <begin position="98"/>
        <end position="135"/>
    </location>
</feature>
<feature type="compositionally biased region" description="Low complexity" evidence="1">
    <location>
        <begin position="124"/>
        <end position="135"/>
    </location>
</feature>
<dbReference type="AlphaFoldDB" id="F2DDC5"/>
<sequence length="171" mass="18086">MSLCSASKLSLNTSRASSVVRRLPPPPSCFLLRRHVTFAPSNTSTTAVPGRMASRTWSAPAPRGRLAFISGTDGAAARSVETYALAAMNTRLYRAPSNSSMSTAWRREEAGGRRSSAPRAVPGRTSASTRRSSMAAPSTEVAVVTALLYRSSTLLFGDVMATAGSNFQLTL</sequence>
<name>F2DDC5_HORVV</name>
<organism evidence="2">
    <name type="scientific">Hordeum vulgare subsp. vulgare</name>
    <name type="common">Domesticated barley</name>
    <dbReference type="NCBI Taxonomy" id="112509"/>
    <lineage>
        <taxon>Eukaryota</taxon>
        <taxon>Viridiplantae</taxon>
        <taxon>Streptophyta</taxon>
        <taxon>Embryophyta</taxon>
        <taxon>Tracheophyta</taxon>
        <taxon>Spermatophyta</taxon>
        <taxon>Magnoliopsida</taxon>
        <taxon>Liliopsida</taxon>
        <taxon>Poales</taxon>
        <taxon>Poaceae</taxon>
        <taxon>BOP clade</taxon>
        <taxon>Pooideae</taxon>
        <taxon>Triticodae</taxon>
        <taxon>Triticeae</taxon>
        <taxon>Hordeinae</taxon>
        <taxon>Hordeum</taxon>
    </lineage>
</organism>
<evidence type="ECO:0000256" key="1">
    <source>
        <dbReference type="SAM" id="MobiDB-lite"/>
    </source>
</evidence>